<dbReference type="Proteomes" id="UP000598146">
    <property type="component" value="Unassembled WGS sequence"/>
</dbReference>
<dbReference type="EMBL" id="JADQTO010000010">
    <property type="protein sequence ID" value="MBG0564151.1"/>
    <property type="molecule type" value="Genomic_DNA"/>
</dbReference>
<keyword evidence="4" id="KW-0472">Membrane</keyword>
<dbReference type="GO" id="GO:0000160">
    <property type="term" value="P:phosphorelay signal transduction system"/>
    <property type="evidence" value="ECO:0007669"/>
    <property type="project" value="UniProtKB-KW"/>
</dbReference>
<dbReference type="AlphaFoldDB" id="A0A931G0K1"/>
<evidence type="ECO:0000256" key="3">
    <source>
        <dbReference type="ARBA" id="ARBA00023012"/>
    </source>
</evidence>
<evidence type="ECO:0000259" key="5">
    <source>
        <dbReference type="Pfam" id="PF02518"/>
    </source>
</evidence>
<protein>
    <submittedName>
        <fullName evidence="6">Sensor histidine kinase</fullName>
    </submittedName>
</protein>
<dbReference type="PANTHER" id="PTHR24421:SF61">
    <property type="entry name" value="OXYGEN SENSOR HISTIDINE KINASE NREB"/>
    <property type="match status" value="1"/>
</dbReference>
<evidence type="ECO:0000256" key="2">
    <source>
        <dbReference type="ARBA" id="ARBA00022777"/>
    </source>
</evidence>
<dbReference type="InterPro" id="IPR050482">
    <property type="entry name" value="Sensor_HK_TwoCompSys"/>
</dbReference>
<dbReference type="PANTHER" id="PTHR24421">
    <property type="entry name" value="NITRATE/NITRITE SENSOR PROTEIN NARX-RELATED"/>
    <property type="match status" value="1"/>
</dbReference>
<dbReference type="GO" id="GO:0016301">
    <property type="term" value="F:kinase activity"/>
    <property type="evidence" value="ECO:0007669"/>
    <property type="project" value="UniProtKB-KW"/>
</dbReference>
<keyword evidence="3" id="KW-0902">Two-component regulatory system</keyword>
<evidence type="ECO:0000256" key="1">
    <source>
        <dbReference type="ARBA" id="ARBA00022679"/>
    </source>
</evidence>
<feature type="domain" description="Histidine kinase/HSP90-like ATPase" evidence="5">
    <location>
        <begin position="202"/>
        <end position="295"/>
    </location>
</feature>
<dbReference type="Gene3D" id="1.20.5.1930">
    <property type="match status" value="1"/>
</dbReference>
<dbReference type="Pfam" id="PF02518">
    <property type="entry name" value="HATPase_c"/>
    <property type="match status" value="1"/>
</dbReference>
<keyword evidence="4" id="KW-0812">Transmembrane</keyword>
<keyword evidence="1" id="KW-0808">Transferase</keyword>
<accession>A0A931G0K1</accession>
<reference evidence="6" key="1">
    <citation type="submission" date="2020-11" db="EMBL/GenBank/DDBJ databases">
        <title>Isolation and identification of active actinomycetes.</title>
        <authorList>
            <person name="Sun X."/>
        </authorList>
    </citation>
    <scope>NUCLEOTIDE SEQUENCE</scope>
    <source>
        <strain evidence="6">NEAU-A11</strain>
    </source>
</reference>
<evidence type="ECO:0000313" key="7">
    <source>
        <dbReference type="Proteomes" id="UP000598146"/>
    </source>
</evidence>
<feature type="transmembrane region" description="Helical" evidence="4">
    <location>
        <begin position="31"/>
        <end position="50"/>
    </location>
</feature>
<feature type="transmembrane region" description="Helical" evidence="4">
    <location>
        <begin position="70"/>
        <end position="89"/>
    </location>
</feature>
<dbReference type="InterPro" id="IPR003594">
    <property type="entry name" value="HATPase_dom"/>
</dbReference>
<gene>
    <name evidence="6" type="ORF">I4J89_22150</name>
</gene>
<comment type="caution">
    <text evidence="6">The sequence shown here is derived from an EMBL/GenBank/DDBJ whole genome shotgun (WGS) entry which is preliminary data.</text>
</comment>
<evidence type="ECO:0000313" key="6">
    <source>
        <dbReference type="EMBL" id="MBG0564151.1"/>
    </source>
</evidence>
<name>A0A931G0K1_9ACTN</name>
<proteinExistence type="predicted"/>
<dbReference type="SUPFAM" id="SSF55874">
    <property type="entry name" value="ATPase domain of HSP90 chaperone/DNA topoisomerase II/histidine kinase"/>
    <property type="match status" value="1"/>
</dbReference>
<dbReference type="InterPro" id="IPR036890">
    <property type="entry name" value="HATPase_C_sf"/>
</dbReference>
<dbReference type="Gene3D" id="3.30.565.10">
    <property type="entry name" value="Histidine kinase-like ATPase, C-terminal domain"/>
    <property type="match status" value="1"/>
</dbReference>
<keyword evidence="2 6" id="KW-0418">Kinase</keyword>
<sequence length="296" mass="30313">MLVLATAAATAVVGATAPVLARRGAVPAVLGPIAGVLVVAGLQTVPVIYLRDGQPLPESLTSLMHLDTAAVLLLVAGAAIGGLGVAHHLSERWAERKRAELIRQEAAAAERDRLARPIHDGVLQVLAMVQRQGSELGGSGAQLAALAGEQEAALRNLLSGGGAPPAVAGADLRAVLTALAAPGTEVSAPAEPVLLPRASAAELTAAVQAALDNVRRHAGAGARTWILLEDEGDGVRVTVRDDGTGFEPDRLDQAARAGRLGVAQSMRGRVSDLGGTTLIHSRPGEGTEVEFWVPRR</sequence>
<dbReference type="CDD" id="cd16917">
    <property type="entry name" value="HATPase_UhpB-NarQ-NarX-like"/>
    <property type="match status" value="1"/>
</dbReference>
<keyword evidence="4" id="KW-1133">Transmembrane helix</keyword>
<keyword evidence="7" id="KW-1185">Reference proteome</keyword>
<evidence type="ECO:0000256" key="4">
    <source>
        <dbReference type="SAM" id="Phobius"/>
    </source>
</evidence>
<organism evidence="6 7">
    <name type="scientific">Actinoplanes aureus</name>
    <dbReference type="NCBI Taxonomy" id="2792083"/>
    <lineage>
        <taxon>Bacteria</taxon>
        <taxon>Bacillati</taxon>
        <taxon>Actinomycetota</taxon>
        <taxon>Actinomycetes</taxon>
        <taxon>Micromonosporales</taxon>
        <taxon>Micromonosporaceae</taxon>
        <taxon>Actinoplanes</taxon>
    </lineage>
</organism>